<sequence length="66" mass="7383">MIMDMATGRLLDEFGQFAEEVLNASGLPQALVEQLGLQPVHAAQRVRDTPPGDPDDFLRQIYRSQE</sequence>
<keyword evidence="2" id="KW-1185">Reference proteome</keyword>
<name>A0ABX7MC64_9RHOO</name>
<dbReference type="EMBL" id="CP071060">
    <property type="protein sequence ID" value="QSI79326.1"/>
    <property type="molecule type" value="Genomic_DNA"/>
</dbReference>
<reference evidence="1 2" key="1">
    <citation type="submission" date="2021-02" db="EMBL/GenBank/DDBJ databases">
        <title>Niveibacterium changnyeongensis HC41.</title>
        <authorList>
            <person name="Kang M."/>
        </authorList>
    </citation>
    <scope>NUCLEOTIDE SEQUENCE [LARGE SCALE GENOMIC DNA]</scope>
    <source>
        <strain evidence="1 2">HC41</strain>
    </source>
</reference>
<organism evidence="1 2">
    <name type="scientific">Niveibacterium microcysteis</name>
    <dbReference type="NCBI Taxonomy" id="2811415"/>
    <lineage>
        <taxon>Bacteria</taxon>
        <taxon>Pseudomonadati</taxon>
        <taxon>Pseudomonadota</taxon>
        <taxon>Betaproteobacteria</taxon>
        <taxon>Rhodocyclales</taxon>
        <taxon>Rhodocyclaceae</taxon>
        <taxon>Niveibacterium</taxon>
    </lineage>
</organism>
<evidence type="ECO:0000313" key="2">
    <source>
        <dbReference type="Proteomes" id="UP000663570"/>
    </source>
</evidence>
<evidence type="ECO:0000313" key="1">
    <source>
        <dbReference type="EMBL" id="QSI79326.1"/>
    </source>
</evidence>
<accession>A0ABX7MC64</accession>
<proteinExistence type="predicted"/>
<protein>
    <submittedName>
        <fullName evidence="1">Uncharacterized protein</fullName>
    </submittedName>
</protein>
<dbReference type="Proteomes" id="UP000663570">
    <property type="component" value="Chromosome"/>
</dbReference>
<gene>
    <name evidence="1" type="ORF">JY500_21030</name>
</gene>